<dbReference type="Proteomes" id="UP001216150">
    <property type="component" value="Unassembled WGS sequence"/>
</dbReference>
<keyword evidence="2" id="KW-1185">Reference proteome</keyword>
<name>A0AAD6DW85_9EURO</name>
<comment type="caution">
    <text evidence="1">The sequence shown here is derived from an EMBL/GenBank/DDBJ whole genome shotgun (WGS) entry which is preliminary data.</text>
</comment>
<dbReference type="EMBL" id="JAQJAC010000002">
    <property type="protein sequence ID" value="KAJ5595835.1"/>
    <property type="molecule type" value="Genomic_DNA"/>
</dbReference>
<proteinExistence type="predicted"/>
<evidence type="ECO:0000313" key="1">
    <source>
        <dbReference type="EMBL" id="KAJ5595835.1"/>
    </source>
</evidence>
<gene>
    <name evidence="1" type="ORF">N7450_002293</name>
</gene>
<dbReference type="AlphaFoldDB" id="A0AAD6DW85"/>
<evidence type="ECO:0000313" key="2">
    <source>
        <dbReference type="Proteomes" id="UP001216150"/>
    </source>
</evidence>
<organism evidence="1 2">
    <name type="scientific">Penicillium hetheringtonii</name>
    <dbReference type="NCBI Taxonomy" id="911720"/>
    <lineage>
        <taxon>Eukaryota</taxon>
        <taxon>Fungi</taxon>
        <taxon>Dikarya</taxon>
        <taxon>Ascomycota</taxon>
        <taxon>Pezizomycotina</taxon>
        <taxon>Eurotiomycetes</taxon>
        <taxon>Eurotiomycetidae</taxon>
        <taxon>Eurotiales</taxon>
        <taxon>Aspergillaceae</taxon>
        <taxon>Penicillium</taxon>
    </lineage>
</organism>
<sequence length="101" mass="11903">MTVSNLFVQQRNYTIYFVPHYTRAAVPKFSICIEQLLYQLLILIGQQYLLNNMINLKYTFQNNITIIQYIIDKNSIQSENIYNFDETGFAIDLISVQKIVI</sequence>
<accession>A0AAD6DW85</accession>
<protein>
    <submittedName>
        <fullName evidence="1">Uncharacterized protein</fullName>
    </submittedName>
</protein>
<reference evidence="1 2" key="1">
    <citation type="journal article" date="2023" name="IMA Fungus">
        <title>Comparative genomic study of the Penicillium genus elucidates a diverse pangenome and 15 lateral gene transfer events.</title>
        <authorList>
            <person name="Petersen C."/>
            <person name="Sorensen T."/>
            <person name="Nielsen M.R."/>
            <person name="Sondergaard T.E."/>
            <person name="Sorensen J.L."/>
            <person name="Fitzpatrick D.A."/>
            <person name="Frisvad J.C."/>
            <person name="Nielsen K.L."/>
        </authorList>
    </citation>
    <scope>NUCLEOTIDE SEQUENCE [LARGE SCALE GENOMIC DNA]</scope>
    <source>
        <strain evidence="1 2">IBT 29057</strain>
    </source>
</reference>